<protein>
    <submittedName>
        <fullName evidence="2">Uncharacterized protein</fullName>
    </submittedName>
</protein>
<evidence type="ECO:0000256" key="1">
    <source>
        <dbReference type="SAM" id="Phobius"/>
    </source>
</evidence>
<feature type="transmembrane region" description="Helical" evidence="1">
    <location>
        <begin position="13"/>
        <end position="33"/>
    </location>
</feature>
<accession>A0A8D2E6Q4</accession>
<reference evidence="2" key="1">
    <citation type="submission" date="2018-05" db="EMBL/GenBank/DDBJ databases">
        <title>Whole genome of Theropithecus gelada.</title>
        <authorList>
            <person name="Chiou K.L."/>
            <person name="Snyder-Mackler N."/>
        </authorList>
    </citation>
    <scope>NUCLEOTIDE SEQUENCE [LARGE SCALE GENOMIC DNA]</scope>
</reference>
<organism evidence="2 3">
    <name type="scientific">Theropithecus gelada</name>
    <name type="common">Gelada baboon</name>
    <dbReference type="NCBI Taxonomy" id="9565"/>
    <lineage>
        <taxon>Eukaryota</taxon>
        <taxon>Metazoa</taxon>
        <taxon>Chordata</taxon>
        <taxon>Craniata</taxon>
        <taxon>Vertebrata</taxon>
        <taxon>Euteleostomi</taxon>
        <taxon>Mammalia</taxon>
        <taxon>Eutheria</taxon>
        <taxon>Euarchontoglires</taxon>
        <taxon>Primates</taxon>
        <taxon>Haplorrhini</taxon>
        <taxon>Catarrhini</taxon>
        <taxon>Cercopithecidae</taxon>
        <taxon>Cercopithecinae</taxon>
        <taxon>Theropithecus</taxon>
    </lineage>
</organism>
<reference evidence="2" key="3">
    <citation type="submission" date="2025-09" db="UniProtKB">
        <authorList>
            <consortium name="Ensembl"/>
        </authorList>
    </citation>
    <scope>IDENTIFICATION</scope>
</reference>
<name>A0A8D2E6Q4_THEGE</name>
<keyword evidence="1" id="KW-1133">Transmembrane helix</keyword>
<proteinExistence type="predicted"/>
<evidence type="ECO:0000313" key="2">
    <source>
        <dbReference type="Ensembl" id="ENSTGEP00000000960.1"/>
    </source>
</evidence>
<dbReference type="Ensembl" id="ENSTGET00000001237.1">
    <property type="protein sequence ID" value="ENSTGEP00000000960.1"/>
    <property type="gene ID" value="ENSTGEG00000000914.1"/>
</dbReference>
<evidence type="ECO:0000313" key="3">
    <source>
        <dbReference type="Proteomes" id="UP000694411"/>
    </source>
</evidence>
<keyword evidence="3" id="KW-1185">Reference proteome</keyword>
<keyword evidence="1" id="KW-0472">Membrane</keyword>
<reference evidence="2" key="2">
    <citation type="submission" date="2025-08" db="UniProtKB">
        <authorList>
            <consortium name="Ensembl"/>
        </authorList>
    </citation>
    <scope>IDENTIFICATION</scope>
</reference>
<dbReference type="AlphaFoldDB" id="A0A8D2E6Q4"/>
<dbReference type="Proteomes" id="UP000694411">
    <property type="component" value="Chromosome 15"/>
</dbReference>
<sequence length="78" mass="8579">QFILALELASRNINSSILFIYLYFLNYGFALSFKLECSGATMAHHRLKLLASCDLPTLASQSAWIIGRDTPGAEAEPS</sequence>
<keyword evidence="1" id="KW-0812">Transmembrane</keyword>